<dbReference type="Proteomes" id="UP000762676">
    <property type="component" value="Unassembled WGS sequence"/>
</dbReference>
<dbReference type="EMBL" id="BMAT01012100">
    <property type="protein sequence ID" value="GFR85971.1"/>
    <property type="molecule type" value="Genomic_DNA"/>
</dbReference>
<reference evidence="1 2" key="1">
    <citation type="journal article" date="2021" name="Elife">
        <title>Chloroplast acquisition without the gene transfer in kleptoplastic sea slugs, Plakobranchus ocellatus.</title>
        <authorList>
            <person name="Maeda T."/>
            <person name="Takahashi S."/>
            <person name="Yoshida T."/>
            <person name="Shimamura S."/>
            <person name="Takaki Y."/>
            <person name="Nagai Y."/>
            <person name="Toyoda A."/>
            <person name="Suzuki Y."/>
            <person name="Arimoto A."/>
            <person name="Ishii H."/>
            <person name="Satoh N."/>
            <person name="Nishiyama T."/>
            <person name="Hasebe M."/>
            <person name="Maruyama T."/>
            <person name="Minagawa J."/>
            <person name="Obokata J."/>
            <person name="Shigenobu S."/>
        </authorList>
    </citation>
    <scope>NUCLEOTIDE SEQUENCE [LARGE SCALE GENOMIC DNA]</scope>
</reference>
<evidence type="ECO:0000313" key="2">
    <source>
        <dbReference type="Proteomes" id="UP000762676"/>
    </source>
</evidence>
<sequence length="116" mass="12583">MDSIVFLRTVIEHIDSFKSVTGGLLFDSVDMFLIRAQGTISFARAVPAVVSLSVCSLAWDLARLGDNDAVDQACQQKAGSSILPNCACYCCQEPALWRGQTSQEHDTATNNAQSFH</sequence>
<comment type="caution">
    <text evidence="1">The sequence shown here is derived from an EMBL/GenBank/DDBJ whole genome shotgun (WGS) entry which is preliminary data.</text>
</comment>
<proteinExistence type="predicted"/>
<keyword evidence="2" id="KW-1185">Reference proteome</keyword>
<organism evidence="1 2">
    <name type="scientific">Elysia marginata</name>
    <dbReference type="NCBI Taxonomy" id="1093978"/>
    <lineage>
        <taxon>Eukaryota</taxon>
        <taxon>Metazoa</taxon>
        <taxon>Spiralia</taxon>
        <taxon>Lophotrochozoa</taxon>
        <taxon>Mollusca</taxon>
        <taxon>Gastropoda</taxon>
        <taxon>Heterobranchia</taxon>
        <taxon>Euthyneura</taxon>
        <taxon>Panpulmonata</taxon>
        <taxon>Sacoglossa</taxon>
        <taxon>Placobranchoidea</taxon>
        <taxon>Plakobranchidae</taxon>
        <taxon>Elysia</taxon>
    </lineage>
</organism>
<name>A0AAV4GMW7_9GAST</name>
<accession>A0AAV4GMW7</accession>
<protein>
    <submittedName>
        <fullName evidence="1">Uncharacterized protein</fullName>
    </submittedName>
</protein>
<evidence type="ECO:0000313" key="1">
    <source>
        <dbReference type="EMBL" id="GFR85971.1"/>
    </source>
</evidence>
<dbReference type="AlphaFoldDB" id="A0AAV4GMW7"/>
<gene>
    <name evidence="1" type="ORF">ElyMa_006041900</name>
</gene>